<proteinExistence type="predicted"/>
<evidence type="ECO:0000313" key="1">
    <source>
        <dbReference type="EMBL" id="SHF23963.1"/>
    </source>
</evidence>
<dbReference type="EMBL" id="FQUX01000003">
    <property type="protein sequence ID" value="SHF23963.1"/>
    <property type="molecule type" value="Genomic_DNA"/>
</dbReference>
<sequence length="67" mass="8049">MNNLINIPFNSILMCYVLHNYTFTVNFLIELNIFKKIDNPYKAYFFKPFVPRFYVGTGSWDGIKIFR</sequence>
<name>A0A1M5A103_9FLAO</name>
<evidence type="ECO:0000313" key="2">
    <source>
        <dbReference type="Proteomes" id="UP000184406"/>
    </source>
</evidence>
<organism evidence="1 2">
    <name type="scientific">Arenibacter palladensis</name>
    <dbReference type="NCBI Taxonomy" id="237373"/>
    <lineage>
        <taxon>Bacteria</taxon>
        <taxon>Pseudomonadati</taxon>
        <taxon>Bacteroidota</taxon>
        <taxon>Flavobacteriia</taxon>
        <taxon>Flavobacteriales</taxon>
        <taxon>Flavobacteriaceae</taxon>
        <taxon>Arenibacter</taxon>
    </lineage>
</organism>
<reference evidence="2" key="1">
    <citation type="submission" date="2016-11" db="EMBL/GenBank/DDBJ databases">
        <authorList>
            <person name="Varghese N."/>
            <person name="Submissions S."/>
        </authorList>
    </citation>
    <scope>NUCLEOTIDE SEQUENCE [LARGE SCALE GENOMIC DNA]</scope>
    <source>
        <strain evidence="2">DSM 17539</strain>
    </source>
</reference>
<accession>A0A1M5A103</accession>
<dbReference type="Proteomes" id="UP000184406">
    <property type="component" value="Unassembled WGS sequence"/>
</dbReference>
<protein>
    <submittedName>
        <fullName evidence="1">Uncharacterized protein</fullName>
    </submittedName>
</protein>
<dbReference type="AlphaFoldDB" id="A0A1M5A103"/>
<gene>
    <name evidence="1" type="ORF">SAMN03080594_10344</name>
</gene>
<keyword evidence="2" id="KW-1185">Reference proteome</keyword>